<accession>A0ABQ0A821</accession>
<comment type="caution">
    <text evidence="1">The sequence shown here is derived from an EMBL/GenBank/DDBJ whole genome shotgun (WGS) entry which is preliminary data.</text>
</comment>
<evidence type="ECO:0000313" key="2">
    <source>
        <dbReference type="Proteomes" id="UP001465153"/>
    </source>
</evidence>
<keyword evidence="2" id="KW-1185">Reference proteome</keyword>
<gene>
    <name evidence="1" type="ORF">NBRC116591_15700</name>
</gene>
<organism evidence="1 2">
    <name type="scientific">Sessilibacter corallicola</name>
    <dbReference type="NCBI Taxonomy" id="2904075"/>
    <lineage>
        <taxon>Bacteria</taxon>
        <taxon>Pseudomonadati</taxon>
        <taxon>Pseudomonadota</taxon>
        <taxon>Gammaproteobacteria</taxon>
        <taxon>Cellvibrionales</taxon>
        <taxon>Cellvibrionaceae</taxon>
        <taxon>Sessilibacter</taxon>
    </lineage>
</organism>
<dbReference type="Proteomes" id="UP001465153">
    <property type="component" value="Unassembled WGS sequence"/>
</dbReference>
<evidence type="ECO:0000313" key="1">
    <source>
        <dbReference type="EMBL" id="GAA6167760.1"/>
    </source>
</evidence>
<reference evidence="1 2" key="1">
    <citation type="submission" date="2024-04" db="EMBL/GenBank/DDBJ databases">
        <title>Draft genome sequence of Sessilibacter corallicola NBRC 116591.</title>
        <authorList>
            <person name="Miyakawa T."/>
            <person name="Kusuya Y."/>
            <person name="Miura T."/>
        </authorList>
    </citation>
    <scope>NUCLEOTIDE SEQUENCE [LARGE SCALE GENOMIC DNA]</scope>
    <source>
        <strain evidence="1 2">KU-00831-HH</strain>
    </source>
</reference>
<protein>
    <submittedName>
        <fullName evidence="1">Uncharacterized protein</fullName>
    </submittedName>
</protein>
<proteinExistence type="predicted"/>
<sequence length="296" mass="33510">MYSIKSYGFEPHEIDVIKKQVRLIATRTQHGWQYTGEGIDGDVVLAKQHTDLHPGSKLVLVGEHPDSSSELVLEYPIRIMKFMELLQQCEPSAKHSSATAVAELMKDKSAHETVLLCNQKLVRFKSDNGKVYLENGDEHDLIDAILKTPPSAITEKNEIPIKEKLVWSSCISLKKLLWNLARKEIGFARLHWSLDKGYKLISWPQISEWEPNPQIFKLATLYSKQSISIREAAKICRLDNEQVMTFLHACNVCGVSVKASDISSSTLGSVTELQNKQTLVWLRKKIQSYFGLSHGH</sequence>
<dbReference type="RefSeq" id="WP_233088997.1">
    <property type="nucleotide sequence ID" value="NZ_BAABWN010000004.1"/>
</dbReference>
<dbReference type="EMBL" id="BAABWN010000004">
    <property type="protein sequence ID" value="GAA6167760.1"/>
    <property type="molecule type" value="Genomic_DNA"/>
</dbReference>
<name>A0ABQ0A821_9GAMM</name>